<dbReference type="InterPro" id="IPR029071">
    <property type="entry name" value="Ubiquitin-like_domsf"/>
</dbReference>
<proteinExistence type="predicted"/>
<feature type="domain" description="Ubiquitin-like" evidence="2">
    <location>
        <begin position="32"/>
        <end position="94"/>
    </location>
</feature>
<keyword evidence="4" id="KW-1185">Reference proteome</keyword>
<dbReference type="InterPro" id="IPR000626">
    <property type="entry name" value="Ubiquitin-like_dom"/>
</dbReference>
<dbReference type="PROSITE" id="PS50053">
    <property type="entry name" value="UBIQUITIN_2"/>
    <property type="match status" value="1"/>
</dbReference>
<sequence>MGKNYQVLVLLGFRGEKLLIDLGNTEEMKRFTVGQLKEKIAEKLPGAAELWAAGDERVRLLFMDKQLEGDTSLLSEYGIQHMSVIQMVIFLPGGGCLEPPHPHTDDGLGDKEGETRRSKECLSIPMSKTENKFSVGPK</sequence>
<accession>A0A3B3U629</accession>
<name>A0A3B3U629_9TELE</name>
<protein>
    <recommendedName>
        <fullName evidence="2">Ubiquitin-like domain-containing protein</fullName>
    </recommendedName>
</protein>
<dbReference type="AlphaFoldDB" id="A0A3B3U629"/>
<dbReference type="STRING" id="48699.ENSPLAP00000008097"/>
<evidence type="ECO:0000313" key="4">
    <source>
        <dbReference type="Proteomes" id="UP000261500"/>
    </source>
</evidence>
<dbReference type="GeneTree" id="ENSGT01150000287402"/>
<evidence type="ECO:0000256" key="1">
    <source>
        <dbReference type="SAM" id="MobiDB-lite"/>
    </source>
</evidence>
<evidence type="ECO:0000313" key="3">
    <source>
        <dbReference type="Ensembl" id="ENSPLAP00000008097.1"/>
    </source>
</evidence>
<evidence type="ECO:0000259" key="2">
    <source>
        <dbReference type="PROSITE" id="PS50053"/>
    </source>
</evidence>
<reference evidence="3" key="2">
    <citation type="submission" date="2025-09" db="UniProtKB">
        <authorList>
            <consortium name="Ensembl"/>
        </authorList>
    </citation>
    <scope>IDENTIFICATION</scope>
</reference>
<feature type="region of interest" description="Disordered" evidence="1">
    <location>
        <begin position="98"/>
        <end position="120"/>
    </location>
</feature>
<dbReference type="SUPFAM" id="SSF54236">
    <property type="entry name" value="Ubiquitin-like"/>
    <property type="match status" value="1"/>
</dbReference>
<dbReference type="CDD" id="cd17039">
    <property type="entry name" value="Ubl_ubiquitin_like"/>
    <property type="match status" value="1"/>
</dbReference>
<organism evidence="3 4">
    <name type="scientific">Poecilia latipinna</name>
    <name type="common">sailfin molly</name>
    <dbReference type="NCBI Taxonomy" id="48699"/>
    <lineage>
        <taxon>Eukaryota</taxon>
        <taxon>Metazoa</taxon>
        <taxon>Chordata</taxon>
        <taxon>Craniata</taxon>
        <taxon>Vertebrata</taxon>
        <taxon>Euteleostomi</taxon>
        <taxon>Actinopterygii</taxon>
        <taxon>Neopterygii</taxon>
        <taxon>Teleostei</taxon>
        <taxon>Neoteleostei</taxon>
        <taxon>Acanthomorphata</taxon>
        <taxon>Ovalentaria</taxon>
        <taxon>Atherinomorphae</taxon>
        <taxon>Cyprinodontiformes</taxon>
        <taxon>Poeciliidae</taxon>
        <taxon>Poeciliinae</taxon>
        <taxon>Poecilia</taxon>
    </lineage>
</organism>
<feature type="compositionally biased region" description="Basic and acidic residues" evidence="1">
    <location>
        <begin position="100"/>
        <end position="120"/>
    </location>
</feature>
<dbReference type="Ensembl" id="ENSPLAT00000003443.1">
    <property type="protein sequence ID" value="ENSPLAP00000008097.1"/>
    <property type="gene ID" value="ENSPLAG00000010577.1"/>
</dbReference>
<dbReference type="Gene3D" id="3.10.20.90">
    <property type="entry name" value="Phosphatidylinositol 3-kinase Catalytic Subunit, Chain A, domain 1"/>
    <property type="match status" value="1"/>
</dbReference>
<reference evidence="3" key="1">
    <citation type="submission" date="2025-08" db="UniProtKB">
        <authorList>
            <consortium name="Ensembl"/>
        </authorList>
    </citation>
    <scope>IDENTIFICATION</scope>
</reference>
<dbReference type="Pfam" id="PF00240">
    <property type="entry name" value="ubiquitin"/>
    <property type="match status" value="1"/>
</dbReference>
<dbReference type="Proteomes" id="UP000261500">
    <property type="component" value="Unplaced"/>
</dbReference>